<feature type="domain" description="PBP" evidence="2">
    <location>
        <begin position="31"/>
        <end position="253"/>
    </location>
</feature>
<feature type="signal peptide" evidence="1">
    <location>
        <begin position="1"/>
        <end position="22"/>
    </location>
</feature>
<proteinExistence type="predicted"/>
<keyword evidence="1" id="KW-0732">Signal</keyword>
<dbReference type="PANTHER" id="PTHR37945:SF1">
    <property type="entry name" value="EXTRACELLULAR TUNGSTATE BINDING PROTEIN"/>
    <property type="match status" value="1"/>
</dbReference>
<evidence type="ECO:0000313" key="4">
    <source>
        <dbReference type="Proteomes" id="UP001054801"/>
    </source>
</evidence>
<gene>
    <name evidence="3" type="ORF">L2Y54_08095</name>
</gene>
<dbReference type="InterPro" id="IPR024370">
    <property type="entry name" value="PBP_domain"/>
</dbReference>
<dbReference type="Proteomes" id="UP001054801">
    <property type="component" value="Chromosome"/>
</dbReference>
<dbReference type="Pfam" id="PF12849">
    <property type="entry name" value="PBP_like_2"/>
    <property type="match status" value="1"/>
</dbReference>
<dbReference type="PANTHER" id="PTHR37945">
    <property type="entry name" value="EXTRACELLULAR TUNGSTATE BINDING PROTEIN"/>
    <property type="match status" value="1"/>
</dbReference>
<dbReference type="RefSeq" id="WP_236501330.1">
    <property type="nucleotide sequence ID" value="NZ_CP091244.1"/>
</dbReference>
<dbReference type="EMBL" id="CP091244">
    <property type="protein sequence ID" value="UJS25995.1"/>
    <property type="molecule type" value="Genomic_DNA"/>
</dbReference>
<keyword evidence="4" id="KW-1185">Reference proteome</keyword>
<dbReference type="SUPFAM" id="SSF53850">
    <property type="entry name" value="Periplasmic binding protein-like II"/>
    <property type="match status" value="1"/>
</dbReference>
<feature type="chain" id="PRO_5046957712" evidence="1">
    <location>
        <begin position="23"/>
        <end position="280"/>
    </location>
</feature>
<protein>
    <submittedName>
        <fullName evidence="3">Substrate-binding domain-containing protein</fullName>
    </submittedName>
</protein>
<name>A0ABY3T5S1_9GAMM</name>
<accession>A0ABY3T5S1</accession>
<reference evidence="3" key="1">
    <citation type="journal article" date="2022" name="Microorganisms">
        <title>Two New Species of Filamentous Sulfur Bacteria of the Genus Thiothrix, Thiothrix winogradskyi sp. nov. and 'Candidatus Thiothrix sulfatifontis' sp. nov.</title>
        <authorList>
            <person name="Ravin N.V."/>
            <person name="Rossetti S."/>
            <person name="Beletsky A.V."/>
            <person name="Kadnikov V.V."/>
            <person name="Rudenko T.S."/>
            <person name="Smolyakov D.D."/>
            <person name="Moskvitina M.I."/>
            <person name="Gureeva M.V."/>
            <person name="Mardanov A.V."/>
            <person name="Grabovich M.Y."/>
        </authorList>
    </citation>
    <scope>NUCLEOTIDE SEQUENCE</scope>
    <source>
        <strain evidence="3">CT3</strain>
    </source>
</reference>
<dbReference type="Gene3D" id="3.40.190.10">
    <property type="entry name" value="Periplasmic binding protein-like II"/>
    <property type="match status" value="2"/>
</dbReference>
<dbReference type="InterPro" id="IPR052738">
    <property type="entry name" value="ABC-Tungstate_binding"/>
</dbReference>
<organism evidence="3 4">
    <name type="scientific">Thiothrix winogradskyi</name>
    <dbReference type="NCBI Taxonomy" id="96472"/>
    <lineage>
        <taxon>Bacteria</taxon>
        <taxon>Pseudomonadati</taxon>
        <taxon>Pseudomonadota</taxon>
        <taxon>Gammaproteobacteria</taxon>
        <taxon>Thiotrichales</taxon>
        <taxon>Thiotrichaceae</taxon>
        <taxon>Thiothrix</taxon>
    </lineage>
</organism>
<evidence type="ECO:0000313" key="3">
    <source>
        <dbReference type="EMBL" id="UJS25995.1"/>
    </source>
</evidence>
<evidence type="ECO:0000259" key="2">
    <source>
        <dbReference type="Pfam" id="PF12849"/>
    </source>
</evidence>
<evidence type="ECO:0000256" key="1">
    <source>
        <dbReference type="SAM" id="SignalP"/>
    </source>
</evidence>
<sequence>MKLFLTTALLSLTLFSPPLLLAKETTPAAPKIIKMATTTSTENSGLLQDILPKFETKTGYSVHVIAVGSGKALKMGEDGDVDVVLSHAPAAEKEFVAKGFGDQRYPVMYNDFIVLGPAADPAALKGSTTAPEALGKIASKAALFISRGDDSGTHKKELALWETAKLKPAGDWYREAGDGMEKVIQMAGELDAYTLADRGTWLSVADKSPLKILHAGDKDLFNPYGIMAVSQTRYPDINHAGAQALIDWMVSAEGQQAIGEFKVNGTVLFTPNADTSTTAQ</sequence>